<dbReference type="OrthoDB" id="3693272at2759"/>
<feature type="transmembrane region" description="Helical" evidence="2">
    <location>
        <begin position="50"/>
        <end position="71"/>
    </location>
</feature>
<keyword evidence="4" id="KW-1185">Reference proteome</keyword>
<organism evidence="3 4">
    <name type="scientific">Paraphoma chrysanthemicola</name>
    <dbReference type="NCBI Taxonomy" id="798071"/>
    <lineage>
        <taxon>Eukaryota</taxon>
        <taxon>Fungi</taxon>
        <taxon>Dikarya</taxon>
        <taxon>Ascomycota</taxon>
        <taxon>Pezizomycotina</taxon>
        <taxon>Dothideomycetes</taxon>
        <taxon>Pleosporomycetidae</taxon>
        <taxon>Pleosporales</taxon>
        <taxon>Pleosporineae</taxon>
        <taxon>Phaeosphaeriaceae</taxon>
        <taxon>Paraphoma</taxon>
    </lineage>
</organism>
<dbReference type="EMBL" id="JAGMVJ010000001">
    <property type="protein sequence ID" value="KAH7094678.1"/>
    <property type="molecule type" value="Genomic_DNA"/>
</dbReference>
<name>A0A8K0RG39_9PLEO</name>
<protein>
    <submittedName>
        <fullName evidence="3">Uncharacterized protein</fullName>
    </submittedName>
</protein>
<reference evidence="3" key="1">
    <citation type="journal article" date="2021" name="Nat. Commun.">
        <title>Genetic determinants of endophytism in the Arabidopsis root mycobiome.</title>
        <authorList>
            <person name="Mesny F."/>
            <person name="Miyauchi S."/>
            <person name="Thiergart T."/>
            <person name="Pickel B."/>
            <person name="Atanasova L."/>
            <person name="Karlsson M."/>
            <person name="Huettel B."/>
            <person name="Barry K.W."/>
            <person name="Haridas S."/>
            <person name="Chen C."/>
            <person name="Bauer D."/>
            <person name="Andreopoulos W."/>
            <person name="Pangilinan J."/>
            <person name="LaButti K."/>
            <person name="Riley R."/>
            <person name="Lipzen A."/>
            <person name="Clum A."/>
            <person name="Drula E."/>
            <person name="Henrissat B."/>
            <person name="Kohler A."/>
            <person name="Grigoriev I.V."/>
            <person name="Martin F.M."/>
            <person name="Hacquard S."/>
        </authorList>
    </citation>
    <scope>NUCLEOTIDE SEQUENCE</scope>
    <source>
        <strain evidence="3">MPI-SDFR-AT-0120</strain>
    </source>
</reference>
<gene>
    <name evidence="3" type="ORF">FB567DRAFT_9825</name>
</gene>
<evidence type="ECO:0000256" key="2">
    <source>
        <dbReference type="SAM" id="Phobius"/>
    </source>
</evidence>
<proteinExistence type="predicted"/>
<keyword evidence="2" id="KW-0812">Transmembrane</keyword>
<evidence type="ECO:0000256" key="1">
    <source>
        <dbReference type="SAM" id="MobiDB-lite"/>
    </source>
</evidence>
<dbReference type="AlphaFoldDB" id="A0A8K0RG39"/>
<comment type="caution">
    <text evidence="3">The sequence shown here is derived from an EMBL/GenBank/DDBJ whole genome shotgun (WGS) entry which is preliminary data.</text>
</comment>
<accession>A0A8K0RG39</accession>
<evidence type="ECO:0000313" key="4">
    <source>
        <dbReference type="Proteomes" id="UP000813461"/>
    </source>
</evidence>
<feature type="compositionally biased region" description="Basic and acidic residues" evidence="1">
    <location>
        <begin position="162"/>
        <end position="171"/>
    </location>
</feature>
<evidence type="ECO:0000313" key="3">
    <source>
        <dbReference type="EMBL" id="KAH7094678.1"/>
    </source>
</evidence>
<feature type="region of interest" description="Disordered" evidence="1">
    <location>
        <begin position="152"/>
        <end position="171"/>
    </location>
</feature>
<keyword evidence="2" id="KW-0472">Membrane</keyword>
<sequence length="171" mass="18891">MHRGSYPCLHLHRITLLPTIGARLHFLVQYSSPSFSFALSMPSSSGSTEFALQICFGVFGIISTIATLASLHHRESLGCILIRRLSFPRPLGTNHHDDLESSIASYEDNTELVDDAMPLERRSTMPPAYEQSDCSRMTLTDSEYPGVDTIHDVSDVGPTLKGENRLEAPSK</sequence>
<keyword evidence="2" id="KW-1133">Transmembrane helix</keyword>
<dbReference type="Proteomes" id="UP000813461">
    <property type="component" value="Unassembled WGS sequence"/>
</dbReference>